<proteinExistence type="predicted"/>
<feature type="transmembrane region" description="Helical" evidence="1">
    <location>
        <begin position="227"/>
        <end position="250"/>
    </location>
</feature>
<feature type="transmembrane region" description="Helical" evidence="1">
    <location>
        <begin position="107"/>
        <end position="127"/>
    </location>
</feature>
<dbReference type="RefSeq" id="WP_121122087.1">
    <property type="nucleotide sequence ID" value="NZ_RBJC01000004.1"/>
</dbReference>
<dbReference type="AlphaFoldDB" id="A0A420XJ76"/>
<keyword evidence="1" id="KW-0472">Membrane</keyword>
<accession>A0A420XJ76</accession>
<sequence length="266" mass="30072">MPINFQLLLQESWNFMRNQLNFSLFGVGLLIILQIIALYFLPDSNVSPESMHSVSSMEDIDMLAFSSAIIWALLSIWVNILLILNIKSINAGRYHSFLNNGNEALKRLIPVTILNLVTVVPALIFSLPGMSIITGGVLFSSMGVAVMMFFIMVGVVVMLPGILVFVKYSLVTYVHLVEEPKKSIGETLKFTWAMSREKMKLLFIFCGITSLFPLLVNAWLSQLDRDMGILIAIISAFINVFMVIFSFRFYQVYRELPIAQRKGEKI</sequence>
<feature type="transmembrane region" description="Helical" evidence="1">
    <location>
        <begin position="62"/>
        <end position="86"/>
    </location>
</feature>
<dbReference type="OrthoDB" id="5689171at2"/>
<dbReference type="EMBL" id="RBJC01000004">
    <property type="protein sequence ID" value="RKR77405.1"/>
    <property type="molecule type" value="Genomic_DNA"/>
</dbReference>
<keyword evidence="3" id="KW-1185">Reference proteome</keyword>
<organism evidence="2 3">
    <name type="scientific">Otariodibacter oris</name>
    <dbReference type="NCBI Taxonomy" id="1032623"/>
    <lineage>
        <taxon>Bacteria</taxon>
        <taxon>Pseudomonadati</taxon>
        <taxon>Pseudomonadota</taxon>
        <taxon>Gammaproteobacteria</taxon>
        <taxon>Pasteurellales</taxon>
        <taxon>Pasteurellaceae</taxon>
        <taxon>Otariodibacter</taxon>
    </lineage>
</organism>
<evidence type="ECO:0000313" key="2">
    <source>
        <dbReference type="EMBL" id="RKR77405.1"/>
    </source>
</evidence>
<name>A0A420XJ76_9PAST</name>
<feature type="transmembrane region" description="Helical" evidence="1">
    <location>
        <begin position="201"/>
        <end position="221"/>
    </location>
</feature>
<reference evidence="2 3" key="1">
    <citation type="submission" date="2018-10" db="EMBL/GenBank/DDBJ databases">
        <title>Genomic Encyclopedia of Type Strains, Phase IV (KMG-IV): sequencing the most valuable type-strain genomes for metagenomic binning, comparative biology and taxonomic classification.</title>
        <authorList>
            <person name="Goeker M."/>
        </authorList>
    </citation>
    <scope>NUCLEOTIDE SEQUENCE [LARGE SCALE GENOMIC DNA]</scope>
    <source>
        <strain evidence="2 3">DSM 23800</strain>
    </source>
</reference>
<evidence type="ECO:0000313" key="3">
    <source>
        <dbReference type="Proteomes" id="UP000280099"/>
    </source>
</evidence>
<evidence type="ECO:0008006" key="4">
    <source>
        <dbReference type="Google" id="ProtNLM"/>
    </source>
</evidence>
<protein>
    <recommendedName>
        <fullName evidence="4">Intracellular septation protein A</fullName>
    </recommendedName>
</protein>
<gene>
    <name evidence="2" type="ORF">DES31_0735</name>
</gene>
<dbReference type="Proteomes" id="UP000280099">
    <property type="component" value="Unassembled WGS sequence"/>
</dbReference>
<comment type="caution">
    <text evidence="2">The sequence shown here is derived from an EMBL/GenBank/DDBJ whole genome shotgun (WGS) entry which is preliminary data.</text>
</comment>
<feature type="transmembrane region" description="Helical" evidence="1">
    <location>
        <begin position="139"/>
        <end position="166"/>
    </location>
</feature>
<evidence type="ECO:0000256" key="1">
    <source>
        <dbReference type="SAM" id="Phobius"/>
    </source>
</evidence>
<keyword evidence="1" id="KW-1133">Transmembrane helix</keyword>
<feature type="transmembrane region" description="Helical" evidence="1">
    <location>
        <begin position="20"/>
        <end position="42"/>
    </location>
</feature>
<keyword evidence="1" id="KW-0812">Transmembrane</keyword>